<dbReference type="Proteomes" id="UP000245252">
    <property type="component" value="Unassembled WGS sequence"/>
</dbReference>
<comment type="similarity">
    <text evidence="2 7">Belongs to the glucose-6-phosphate dehydrogenase family.</text>
</comment>
<dbReference type="InterPro" id="IPR036291">
    <property type="entry name" value="NAD(P)-bd_dom_sf"/>
</dbReference>
<dbReference type="OrthoDB" id="9802739at2"/>
<evidence type="ECO:0000256" key="4">
    <source>
        <dbReference type="ARBA" id="ARBA00022857"/>
    </source>
</evidence>
<dbReference type="PANTHER" id="PTHR23429">
    <property type="entry name" value="GLUCOSE-6-PHOSPHATE 1-DEHYDROGENASE G6PD"/>
    <property type="match status" value="1"/>
</dbReference>
<reference evidence="10 11" key="1">
    <citation type="submission" date="2018-05" db="EMBL/GenBank/DDBJ databases">
        <title>The draft genome of strain NS-104.</title>
        <authorList>
            <person name="Hang P."/>
            <person name="Jiang J."/>
        </authorList>
    </citation>
    <scope>NUCLEOTIDE SEQUENCE [LARGE SCALE GENOMIC DNA]</scope>
    <source>
        <strain evidence="10 11">NS-104</strain>
    </source>
</reference>
<dbReference type="SUPFAM" id="SSF55347">
    <property type="entry name" value="Glyceraldehyde-3-phosphate dehydrogenase-like, C-terminal domain"/>
    <property type="match status" value="1"/>
</dbReference>
<dbReference type="PRINTS" id="PR00079">
    <property type="entry name" value="G6PDHDRGNASE"/>
</dbReference>
<feature type="domain" description="Glucose-6-phosphate dehydrogenase NAD-binding" evidence="8">
    <location>
        <begin position="14"/>
        <end position="189"/>
    </location>
</feature>
<accession>A0A2U2DWY7</accession>
<name>A0A2U2DWY7_9HYPH</name>
<dbReference type="GO" id="GO:0005829">
    <property type="term" value="C:cytosol"/>
    <property type="evidence" value="ECO:0007669"/>
    <property type="project" value="TreeGrafter"/>
</dbReference>
<evidence type="ECO:0000256" key="6">
    <source>
        <dbReference type="ARBA" id="ARBA00023277"/>
    </source>
</evidence>
<organism evidence="10 11">
    <name type="scientific">Metarhizobium album</name>
    <dbReference type="NCBI Taxonomy" id="2182425"/>
    <lineage>
        <taxon>Bacteria</taxon>
        <taxon>Pseudomonadati</taxon>
        <taxon>Pseudomonadota</taxon>
        <taxon>Alphaproteobacteria</taxon>
        <taxon>Hyphomicrobiales</taxon>
        <taxon>Rhizobiaceae</taxon>
        <taxon>Metarhizobium</taxon>
    </lineage>
</organism>
<dbReference type="InterPro" id="IPR022674">
    <property type="entry name" value="G6P_DH_NAD-bd"/>
</dbReference>
<comment type="catalytic activity">
    <reaction evidence="7">
        <text>D-glucose 6-phosphate + NADP(+) = 6-phospho-D-glucono-1,5-lactone + NADPH + H(+)</text>
        <dbReference type="Rhea" id="RHEA:15841"/>
        <dbReference type="ChEBI" id="CHEBI:15378"/>
        <dbReference type="ChEBI" id="CHEBI:57783"/>
        <dbReference type="ChEBI" id="CHEBI:57955"/>
        <dbReference type="ChEBI" id="CHEBI:58349"/>
        <dbReference type="ChEBI" id="CHEBI:61548"/>
        <dbReference type="EC" id="1.1.1.49"/>
    </reaction>
</comment>
<protein>
    <recommendedName>
        <fullName evidence="7">Glucose-6-phosphate 1-dehydrogenase</fullName>
        <shortName evidence="7">G6PD</shortName>
        <ecNumber evidence="7">1.1.1.49</ecNumber>
    </recommendedName>
</protein>
<feature type="binding site" evidence="7">
    <location>
        <position position="218"/>
    </location>
    <ligand>
        <name>substrate</name>
    </ligand>
</feature>
<dbReference type="InterPro" id="IPR019796">
    <property type="entry name" value="G6P_DH_AS"/>
</dbReference>
<dbReference type="PANTHER" id="PTHR23429:SF0">
    <property type="entry name" value="GLUCOSE-6-PHOSPHATE 1-DEHYDROGENASE"/>
    <property type="match status" value="1"/>
</dbReference>
<keyword evidence="5 7" id="KW-0560">Oxidoreductase</keyword>
<feature type="binding site" evidence="7">
    <location>
        <position position="184"/>
    </location>
    <ligand>
        <name>substrate</name>
    </ligand>
</feature>
<proteinExistence type="inferred from homology"/>
<dbReference type="InterPro" id="IPR022675">
    <property type="entry name" value="G6P_DH_C"/>
</dbReference>
<dbReference type="PIRSF" id="PIRSF000110">
    <property type="entry name" value="G6PD"/>
    <property type="match status" value="1"/>
</dbReference>
<dbReference type="EC" id="1.1.1.49" evidence="7"/>
<feature type="binding site" evidence="7">
    <location>
        <position position="341"/>
    </location>
    <ligand>
        <name>substrate</name>
    </ligand>
</feature>
<evidence type="ECO:0000259" key="8">
    <source>
        <dbReference type="Pfam" id="PF00479"/>
    </source>
</evidence>
<dbReference type="GO" id="GO:0050661">
    <property type="term" value="F:NADP binding"/>
    <property type="evidence" value="ECO:0007669"/>
    <property type="project" value="UniProtKB-UniRule"/>
</dbReference>
<evidence type="ECO:0000256" key="5">
    <source>
        <dbReference type="ARBA" id="ARBA00023002"/>
    </source>
</evidence>
<evidence type="ECO:0000313" key="10">
    <source>
        <dbReference type="EMBL" id="PWE57838.1"/>
    </source>
</evidence>
<dbReference type="Pfam" id="PF02781">
    <property type="entry name" value="G6PD_C"/>
    <property type="match status" value="1"/>
</dbReference>
<comment type="caution">
    <text evidence="7">Lacks conserved residue(s) required for the propagation of feature annotation.</text>
</comment>
<evidence type="ECO:0000256" key="7">
    <source>
        <dbReference type="HAMAP-Rule" id="MF_00966"/>
    </source>
</evidence>
<feature type="binding site" evidence="7">
    <location>
        <position position="237"/>
    </location>
    <ligand>
        <name>substrate</name>
    </ligand>
</feature>
<feature type="active site" description="Proton acceptor" evidence="7">
    <location>
        <position position="242"/>
    </location>
</feature>
<dbReference type="Gene3D" id="3.40.50.720">
    <property type="entry name" value="NAD(P)-binding Rossmann-like Domain"/>
    <property type="match status" value="1"/>
</dbReference>
<dbReference type="GO" id="GO:0009051">
    <property type="term" value="P:pentose-phosphate shunt, oxidative branch"/>
    <property type="evidence" value="ECO:0007669"/>
    <property type="project" value="TreeGrafter"/>
</dbReference>
<comment type="caution">
    <text evidence="10">The sequence shown here is derived from an EMBL/GenBank/DDBJ whole genome shotgun (WGS) entry which is preliminary data.</text>
</comment>
<evidence type="ECO:0000256" key="2">
    <source>
        <dbReference type="ARBA" id="ARBA00009975"/>
    </source>
</evidence>
<evidence type="ECO:0000256" key="3">
    <source>
        <dbReference type="ARBA" id="ARBA00022526"/>
    </source>
</evidence>
<feature type="binding site" evidence="7">
    <location>
        <position position="180"/>
    </location>
    <ligand>
        <name>substrate</name>
    </ligand>
</feature>
<dbReference type="AlphaFoldDB" id="A0A2U2DWY7"/>
<dbReference type="GO" id="GO:0004345">
    <property type="term" value="F:glucose-6-phosphate dehydrogenase activity"/>
    <property type="evidence" value="ECO:0007669"/>
    <property type="project" value="UniProtKB-UniRule"/>
</dbReference>
<keyword evidence="11" id="KW-1185">Reference proteome</keyword>
<dbReference type="HAMAP" id="MF_00966">
    <property type="entry name" value="G6PD"/>
    <property type="match status" value="1"/>
</dbReference>
<keyword evidence="3 7" id="KW-0313">Glucose metabolism</keyword>
<dbReference type="GO" id="GO:0006006">
    <property type="term" value="P:glucose metabolic process"/>
    <property type="evidence" value="ECO:0007669"/>
    <property type="project" value="UniProtKB-KW"/>
</dbReference>
<dbReference type="EMBL" id="QFBC01000001">
    <property type="protein sequence ID" value="PWE57838.1"/>
    <property type="molecule type" value="Genomic_DNA"/>
</dbReference>
<feature type="domain" description="Glucose-6-phosphate dehydrogenase C-terminal" evidence="9">
    <location>
        <begin position="191"/>
        <end position="488"/>
    </location>
</feature>
<keyword evidence="6 7" id="KW-0119">Carbohydrate metabolism</keyword>
<evidence type="ECO:0000313" key="11">
    <source>
        <dbReference type="Proteomes" id="UP000245252"/>
    </source>
</evidence>
<evidence type="ECO:0000259" key="9">
    <source>
        <dbReference type="Pfam" id="PF02781"/>
    </source>
</evidence>
<feature type="binding site" evidence="7">
    <location>
        <position position="150"/>
    </location>
    <ligand>
        <name>NADP(+)</name>
        <dbReference type="ChEBI" id="CHEBI:58349"/>
    </ligand>
</feature>
<dbReference type="InterPro" id="IPR001282">
    <property type="entry name" value="G6P_DH"/>
</dbReference>
<dbReference type="UniPathway" id="UPA00115">
    <property type="reaction ID" value="UER00408"/>
</dbReference>
<dbReference type="PROSITE" id="PS00069">
    <property type="entry name" value="G6P_DEHYDROGENASE"/>
    <property type="match status" value="1"/>
</dbReference>
<comment type="pathway">
    <text evidence="1 7">Carbohydrate degradation; pentose phosphate pathway; D-ribulose 5-phosphate from D-glucose 6-phosphate (oxidative stage): step 1/3.</text>
</comment>
<feature type="binding site" evidence="7">
    <location>
        <position position="51"/>
    </location>
    <ligand>
        <name>NADP(+)</name>
        <dbReference type="ChEBI" id="CHEBI:58349"/>
    </ligand>
</feature>
<evidence type="ECO:0000256" key="1">
    <source>
        <dbReference type="ARBA" id="ARBA00004937"/>
    </source>
</evidence>
<dbReference type="Pfam" id="PF00479">
    <property type="entry name" value="G6PD_N"/>
    <property type="match status" value="1"/>
</dbReference>
<dbReference type="RefSeq" id="WP_109456355.1">
    <property type="nucleotide sequence ID" value="NZ_QFBC01000001.1"/>
</dbReference>
<sequence>MSSQIIPVEPFDYVVFGGTGDLAERKLLPALYHRQLDGQFTEPTRIIGASRSALTHEEYRKFADEALKEHLKKGEYDEAEVKKFCARLYYVSVDARSDAGWDKLKELLDDGKDRVRAFYLAVAPGIFGDISEKIRDNKLITKTTRIVVEKPIGRDLASALELNNTIGKVFREEQIFRIDHYLGKETVQNLMALRFANALYEPLWNSAHIDHVQFTVSEAVGLESRAGYYDKAGALRDMVQNHILQLVCLVAMEVPPSMNAEAVRDEKLKVLRALKRIDSSNVEKLTVRGQYKAGASAGGPVKGYLEELEGGVSNTETFVAIKAEINNWRWAGVPFYIRTGKRMAERMSEIVITFKPIPHSIFDEAAGRISQNQLVIRLQPNEGVKQSLMIKDPGPGGMRLRNVSLDMSFAEAFNARNADAYERLLLDVIRSNQTLFMRRDEVEAAWQWVDPILKAWEATGQNVQGYTAGTWGPSQAIALIERDGRTWHES</sequence>
<keyword evidence="4 7" id="KW-0521">NADP</keyword>
<dbReference type="Gene3D" id="3.30.360.10">
    <property type="entry name" value="Dihydrodipicolinate Reductase, domain 2"/>
    <property type="match status" value="1"/>
</dbReference>
<comment type="function">
    <text evidence="7">Catalyzes the oxidation of glucose 6-phosphate to 6-phosphogluconolactone.</text>
</comment>
<dbReference type="NCBIfam" id="TIGR00871">
    <property type="entry name" value="zwf"/>
    <property type="match status" value="1"/>
</dbReference>
<dbReference type="SUPFAM" id="SSF51735">
    <property type="entry name" value="NAD(P)-binding Rossmann-fold domains"/>
    <property type="match status" value="1"/>
</dbReference>
<gene>
    <name evidence="7 10" type="primary">zwf</name>
    <name evidence="10" type="ORF">DEM27_01175</name>
</gene>